<sequence length="131" mass="15115">MEDSRKSESYRQNKNPNLETCISELNQVKQKIIQEEDIRKSERCPSKGKIKQETCKCELNPALDLPIHLHSPSARVSIIHCNQTNQFPMTIGGRLDKFTQQWKEINSEQVILKGVQAKWVSNQSKIRLANL</sequence>
<reference evidence="1 2" key="1">
    <citation type="submission" date="2019-03" db="EMBL/GenBank/DDBJ databases">
        <title>Single cell metagenomics reveals metabolic interactions within the superorganism composed of flagellate Streblomastix strix and complex community of Bacteroidetes bacteria on its surface.</title>
        <authorList>
            <person name="Treitli S.C."/>
            <person name="Kolisko M."/>
            <person name="Husnik F."/>
            <person name="Keeling P."/>
            <person name="Hampl V."/>
        </authorList>
    </citation>
    <scope>NUCLEOTIDE SEQUENCE [LARGE SCALE GENOMIC DNA]</scope>
    <source>
        <strain evidence="1">ST1C</strain>
    </source>
</reference>
<evidence type="ECO:0000313" key="2">
    <source>
        <dbReference type="Proteomes" id="UP000324800"/>
    </source>
</evidence>
<protein>
    <submittedName>
        <fullName evidence="1">Uncharacterized protein</fullName>
    </submittedName>
</protein>
<dbReference type="Proteomes" id="UP000324800">
    <property type="component" value="Unassembled WGS sequence"/>
</dbReference>
<accession>A0A5J4UVY8</accession>
<dbReference type="AlphaFoldDB" id="A0A5J4UVY8"/>
<gene>
    <name evidence="1" type="ORF">EZS28_030152</name>
</gene>
<name>A0A5J4UVY8_9EUKA</name>
<dbReference type="EMBL" id="SNRW01012066">
    <property type="protein sequence ID" value="KAA6374320.1"/>
    <property type="molecule type" value="Genomic_DNA"/>
</dbReference>
<comment type="caution">
    <text evidence="1">The sequence shown here is derived from an EMBL/GenBank/DDBJ whole genome shotgun (WGS) entry which is preliminary data.</text>
</comment>
<evidence type="ECO:0000313" key="1">
    <source>
        <dbReference type="EMBL" id="KAA6374320.1"/>
    </source>
</evidence>
<organism evidence="1 2">
    <name type="scientific">Streblomastix strix</name>
    <dbReference type="NCBI Taxonomy" id="222440"/>
    <lineage>
        <taxon>Eukaryota</taxon>
        <taxon>Metamonada</taxon>
        <taxon>Preaxostyla</taxon>
        <taxon>Oxymonadida</taxon>
        <taxon>Streblomastigidae</taxon>
        <taxon>Streblomastix</taxon>
    </lineage>
</organism>
<proteinExistence type="predicted"/>